<organism evidence="2 3">
    <name type="scientific">Rhododendron griersonianum</name>
    <dbReference type="NCBI Taxonomy" id="479676"/>
    <lineage>
        <taxon>Eukaryota</taxon>
        <taxon>Viridiplantae</taxon>
        <taxon>Streptophyta</taxon>
        <taxon>Embryophyta</taxon>
        <taxon>Tracheophyta</taxon>
        <taxon>Spermatophyta</taxon>
        <taxon>Magnoliopsida</taxon>
        <taxon>eudicotyledons</taxon>
        <taxon>Gunneridae</taxon>
        <taxon>Pentapetalae</taxon>
        <taxon>asterids</taxon>
        <taxon>Ericales</taxon>
        <taxon>Ericaceae</taxon>
        <taxon>Ericoideae</taxon>
        <taxon>Rhodoreae</taxon>
        <taxon>Rhododendron</taxon>
    </lineage>
</organism>
<comment type="caution">
    <text evidence="2">The sequence shown here is derived from an EMBL/GenBank/DDBJ whole genome shotgun (WGS) entry which is preliminary data.</text>
</comment>
<reference evidence="2" key="1">
    <citation type="submission" date="2020-08" db="EMBL/GenBank/DDBJ databases">
        <title>Plant Genome Project.</title>
        <authorList>
            <person name="Zhang R.-G."/>
        </authorList>
    </citation>
    <scope>NUCLEOTIDE SEQUENCE</scope>
    <source>
        <strain evidence="2">WSP0</strain>
        <tissue evidence="2">Leaf</tissue>
    </source>
</reference>
<feature type="compositionally biased region" description="Low complexity" evidence="1">
    <location>
        <begin position="259"/>
        <end position="272"/>
    </location>
</feature>
<feature type="compositionally biased region" description="Gly residues" evidence="1">
    <location>
        <begin position="180"/>
        <end position="258"/>
    </location>
</feature>
<keyword evidence="3" id="KW-1185">Reference proteome</keyword>
<dbReference type="EMBL" id="JACTNZ010000024">
    <property type="protein sequence ID" value="KAG5512984.1"/>
    <property type="molecule type" value="Genomic_DNA"/>
</dbReference>
<protein>
    <submittedName>
        <fullName evidence="2">Uncharacterized protein</fullName>
    </submittedName>
</protein>
<gene>
    <name evidence="2" type="ORF">RHGRI_038598</name>
</gene>
<feature type="compositionally biased region" description="Gly residues" evidence="1">
    <location>
        <begin position="277"/>
        <end position="287"/>
    </location>
</feature>
<proteinExistence type="predicted"/>
<evidence type="ECO:0000313" key="3">
    <source>
        <dbReference type="Proteomes" id="UP000823749"/>
    </source>
</evidence>
<dbReference type="Proteomes" id="UP000823749">
    <property type="component" value="Unassembled WGS sequence"/>
</dbReference>
<accession>A0AAV6HMV3</accession>
<feature type="compositionally biased region" description="Polar residues" evidence="1">
    <location>
        <begin position="137"/>
        <end position="159"/>
    </location>
</feature>
<name>A0AAV6HMV3_9ERIC</name>
<feature type="compositionally biased region" description="Basic residues" evidence="1">
    <location>
        <begin position="27"/>
        <end position="36"/>
    </location>
</feature>
<sequence length="287" mass="29471">MIQPIPGKHDWVKSNQEEICPPLMRRPSGRPRKARRKAAEEVEDTGTGTLSRAGRYMSCSKCLQKGHNLRSCKNPIHPNSKLLKKKDLPSTSQQEQKGQPKKKKSRTTAPTTSTQPSVDAGFYTKPAESFVPINPGFYTQPNQGSANSANPEFSSQPSKLQCIGGKFGGSGPRFSVGVANRGGGQTSGARGGGKVGASRGGGRSSGTRGGGRSGATRGGGRVGATRGGGRAGATRGGGRTGGPRGGGRTGGPRGGGRSGAAQTGLAQTGAAQSEGGEPFGREGGWWW</sequence>
<feature type="region of interest" description="Disordered" evidence="1">
    <location>
        <begin position="174"/>
        <end position="287"/>
    </location>
</feature>
<feature type="region of interest" description="Disordered" evidence="1">
    <location>
        <begin position="1"/>
        <end position="53"/>
    </location>
</feature>
<feature type="compositionally biased region" description="Basic and acidic residues" evidence="1">
    <location>
        <begin position="7"/>
        <end position="16"/>
    </location>
</feature>
<feature type="region of interest" description="Disordered" evidence="1">
    <location>
        <begin position="68"/>
        <end position="160"/>
    </location>
</feature>
<evidence type="ECO:0000313" key="2">
    <source>
        <dbReference type="EMBL" id="KAG5512984.1"/>
    </source>
</evidence>
<feature type="compositionally biased region" description="Polar residues" evidence="1">
    <location>
        <begin position="107"/>
        <end position="117"/>
    </location>
</feature>
<evidence type="ECO:0000256" key="1">
    <source>
        <dbReference type="SAM" id="MobiDB-lite"/>
    </source>
</evidence>
<dbReference type="AlphaFoldDB" id="A0AAV6HMV3"/>